<feature type="domain" description="Gfo/Idh/MocA-like oxidoreductase N-terminal" evidence="2">
    <location>
        <begin position="6"/>
        <end position="126"/>
    </location>
</feature>
<gene>
    <name evidence="4" type="ORF">B8V81_2888</name>
</gene>
<dbReference type="Pfam" id="PF02894">
    <property type="entry name" value="GFO_IDH_MocA_C"/>
    <property type="match status" value="1"/>
</dbReference>
<sequence>MAQLTAVLIGAGARGAKGYAPYALDRPHELKLTAVAELDPVRLERTAEQHGVPPEERYASWEPLLDGPRKADIAIICTQDRMHYEPTMRALAAGYHVLLEKPMSPDPLECLDMEQAARDHGRLLTICHVLRYTPFWAAIKKLIADGTIGEVASIQLNENVGYWHIAHSFVRGNWNNSDKASPMILAKSCHDMDVLSWLIDKPCTSVSSFGSRMHFREEQAPPGSADRCLDCAVEPDCPYSATRFYLSKPYMGWAGHFCDDLERETILHGLRTTDYGRCVYRSDNNVVDHQVVAMEFDGGATAMFSMSGFTHEQERRIQIMGTRGEIRGEDDLISVYDFLTGQKTIIHPPVTWSGHGGGDSGIVRSFIEEVRNYGGQESLTSAAASVRSHLMAFAAEKSRLSGGVPVRLDEYAQELRAAGAAGATGAAGAAGVKE</sequence>
<evidence type="ECO:0000259" key="2">
    <source>
        <dbReference type="Pfam" id="PF01408"/>
    </source>
</evidence>
<comment type="caution">
    <text evidence="4">The sequence shown here is derived from an EMBL/GenBank/DDBJ whole genome shotgun (WGS) entry which is preliminary data.</text>
</comment>
<evidence type="ECO:0000313" key="5">
    <source>
        <dbReference type="Proteomes" id="UP000234789"/>
    </source>
</evidence>
<dbReference type="GO" id="GO:0000166">
    <property type="term" value="F:nucleotide binding"/>
    <property type="evidence" value="ECO:0007669"/>
    <property type="project" value="InterPro"/>
</dbReference>
<dbReference type="RefSeq" id="WP_101808564.1">
    <property type="nucleotide sequence ID" value="NZ_NFEZ01000004.1"/>
</dbReference>
<keyword evidence="5" id="KW-1185">Reference proteome</keyword>
<comment type="similarity">
    <text evidence="1">Belongs to the Gfo/Idh/MocA family.</text>
</comment>
<dbReference type="InterPro" id="IPR004104">
    <property type="entry name" value="Gfo/Idh/MocA-like_OxRdtase_C"/>
</dbReference>
<dbReference type="Gene3D" id="3.40.50.720">
    <property type="entry name" value="NAD(P)-binding Rossmann-like Domain"/>
    <property type="match status" value="1"/>
</dbReference>
<dbReference type="Pfam" id="PF01408">
    <property type="entry name" value="GFO_IDH_MocA"/>
    <property type="match status" value="1"/>
</dbReference>
<dbReference type="PANTHER" id="PTHR43377">
    <property type="entry name" value="BILIVERDIN REDUCTASE A"/>
    <property type="match status" value="1"/>
</dbReference>
<proteinExistence type="inferred from homology"/>
<accession>A0A2N5N287</accession>
<evidence type="ECO:0000256" key="1">
    <source>
        <dbReference type="ARBA" id="ARBA00010928"/>
    </source>
</evidence>
<dbReference type="PANTHER" id="PTHR43377:SF2">
    <property type="entry name" value="BINDING ROSSMANN FOLD OXIDOREDUCTASE, PUTATIVE (AFU_ORTHOLOGUE AFUA_4G00560)-RELATED"/>
    <property type="match status" value="1"/>
</dbReference>
<protein>
    <submittedName>
        <fullName evidence="4">Oxidoreductase family protein</fullName>
    </submittedName>
</protein>
<reference evidence="4 5" key="1">
    <citation type="submission" date="2017-05" db="EMBL/GenBank/DDBJ databases">
        <title>Functional genome analysis of Paenibacillus pasadenensis strain R16: insights on endophytic life style and antifungal activity.</title>
        <authorList>
            <person name="Passera A."/>
            <person name="Marcolungo L."/>
            <person name="Casati P."/>
            <person name="Brasca M."/>
            <person name="Quaglino F."/>
            <person name="Delledonne M."/>
        </authorList>
    </citation>
    <scope>NUCLEOTIDE SEQUENCE [LARGE SCALE GENOMIC DNA]</scope>
    <source>
        <strain evidence="4 5">R16</strain>
    </source>
</reference>
<dbReference type="EMBL" id="NFEZ01000004">
    <property type="protein sequence ID" value="PLT44457.1"/>
    <property type="molecule type" value="Genomic_DNA"/>
</dbReference>
<dbReference type="InterPro" id="IPR000683">
    <property type="entry name" value="Gfo/Idh/MocA-like_OxRdtase_N"/>
</dbReference>
<dbReference type="InterPro" id="IPR051450">
    <property type="entry name" value="Gfo/Idh/MocA_Oxidoreductases"/>
</dbReference>
<evidence type="ECO:0000259" key="3">
    <source>
        <dbReference type="Pfam" id="PF02894"/>
    </source>
</evidence>
<organism evidence="4 5">
    <name type="scientific">Paenibacillus pasadenensis</name>
    <dbReference type="NCBI Taxonomy" id="217090"/>
    <lineage>
        <taxon>Bacteria</taxon>
        <taxon>Bacillati</taxon>
        <taxon>Bacillota</taxon>
        <taxon>Bacilli</taxon>
        <taxon>Bacillales</taxon>
        <taxon>Paenibacillaceae</taxon>
        <taxon>Paenibacillus</taxon>
    </lineage>
</organism>
<evidence type="ECO:0000313" key="4">
    <source>
        <dbReference type="EMBL" id="PLT44457.1"/>
    </source>
</evidence>
<dbReference type="Proteomes" id="UP000234789">
    <property type="component" value="Unassembled WGS sequence"/>
</dbReference>
<dbReference type="Gene3D" id="3.30.360.10">
    <property type="entry name" value="Dihydrodipicolinate Reductase, domain 2"/>
    <property type="match status" value="1"/>
</dbReference>
<dbReference type="SUPFAM" id="SSF55347">
    <property type="entry name" value="Glyceraldehyde-3-phosphate dehydrogenase-like, C-terminal domain"/>
    <property type="match status" value="1"/>
</dbReference>
<name>A0A2N5N287_9BACL</name>
<feature type="domain" description="Gfo/Idh/MocA-like oxidoreductase C-terminal" evidence="3">
    <location>
        <begin position="140"/>
        <end position="402"/>
    </location>
</feature>
<dbReference type="SUPFAM" id="SSF51735">
    <property type="entry name" value="NAD(P)-binding Rossmann-fold domains"/>
    <property type="match status" value="1"/>
</dbReference>
<dbReference type="InterPro" id="IPR036291">
    <property type="entry name" value="NAD(P)-bd_dom_sf"/>
</dbReference>
<dbReference type="AlphaFoldDB" id="A0A2N5N287"/>